<comment type="caution">
    <text evidence="10">The sequence shown here is derived from an EMBL/GenBank/DDBJ whole genome shotgun (WGS) entry which is preliminary data.</text>
</comment>
<dbReference type="InterPro" id="IPR046346">
    <property type="entry name" value="Aminoacid_DH-like_N_sf"/>
</dbReference>
<evidence type="ECO:0000313" key="10">
    <source>
        <dbReference type="EMBL" id="KGF85768.1"/>
    </source>
</evidence>
<dbReference type="GO" id="GO:0008652">
    <property type="term" value="P:amino acid biosynthetic process"/>
    <property type="evidence" value="ECO:0007669"/>
    <property type="project" value="UniProtKB-KW"/>
</dbReference>
<evidence type="ECO:0000313" key="11">
    <source>
        <dbReference type="Proteomes" id="UP000030598"/>
    </source>
</evidence>
<dbReference type="eggNOG" id="COG0169">
    <property type="taxonomic scope" value="Bacteria"/>
</dbReference>
<dbReference type="EMBL" id="JNAH01000008">
    <property type="protein sequence ID" value="KGF85768.1"/>
    <property type="molecule type" value="Genomic_DNA"/>
</dbReference>
<dbReference type="CDD" id="cd01065">
    <property type="entry name" value="NAD_bind_Shikimate_DH"/>
    <property type="match status" value="1"/>
</dbReference>
<feature type="domain" description="Shikimate dehydrogenase substrate binding N-terminal" evidence="8">
    <location>
        <begin position="11"/>
        <end position="93"/>
    </location>
</feature>
<dbReference type="HAMAP" id="MF_00222">
    <property type="entry name" value="Shikimate_DH_AroE"/>
    <property type="match status" value="1"/>
</dbReference>
<comment type="function">
    <text evidence="7">Involved in the biosynthesis of the chorismate, which leads to the biosynthesis of aromatic amino acids. Catalyzes the reversible NADPH linked reduction of 3-dehydroshikimate (DHSA) to yield shikimate (SA).</text>
</comment>
<dbReference type="GO" id="GO:0009073">
    <property type="term" value="P:aromatic amino acid family biosynthetic process"/>
    <property type="evidence" value="ECO:0007669"/>
    <property type="project" value="UniProtKB-KW"/>
</dbReference>
<comment type="catalytic activity">
    <reaction evidence="7">
        <text>shikimate + NADP(+) = 3-dehydroshikimate + NADPH + H(+)</text>
        <dbReference type="Rhea" id="RHEA:17737"/>
        <dbReference type="ChEBI" id="CHEBI:15378"/>
        <dbReference type="ChEBI" id="CHEBI:16630"/>
        <dbReference type="ChEBI" id="CHEBI:36208"/>
        <dbReference type="ChEBI" id="CHEBI:57783"/>
        <dbReference type="ChEBI" id="CHEBI:58349"/>
        <dbReference type="EC" id="1.1.1.25"/>
    </reaction>
</comment>
<sequence>MITSKTSFIALIGNPISHSLSPIMQNAALQYLGLDLIYIAIPCRNEDLKIVLNSLKKINCKGLNITIPFKEKVFDLCSEISPIANQLKAINTLKLNSEREWVATNTDVEGFIYPLKDLFLTNKNSIVIGSGGAARSVIQGLINLNFSTISVVSRNKTSLDGLIKNFENQIKIQGLLNNDDRTQNVIKEADLIVNTTPVGMKTATNETNELPYGEIFWKSLNEKTIVYDLIYNPAPTELLKFSSNRGCMTIDGLQMLIAQGIQSLSFWTDGLEVPFHVMNDALKQYLKKNNGNF</sequence>
<evidence type="ECO:0000259" key="8">
    <source>
        <dbReference type="Pfam" id="PF08501"/>
    </source>
</evidence>
<dbReference type="STRING" id="59925.EU91_1871"/>
<evidence type="ECO:0000256" key="7">
    <source>
        <dbReference type="HAMAP-Rule" id="MF_00222"/>
    </source>
</evidence>
<feature type="active site" description="Proton acceptor" evidence="7">
    <location>
        <position position="70"/>
    </location>
</feature>
<gene>
    <name evidence="7" type="primary">aroE</name>
    <name evidence="10" type="ORF">EU91_1871</name>
</gene>
<protein>
    <recommendedName>
        <fullName evidence="2 7">Shikimate dehydrogenase (NADP(+))</fullName>
        <shortName evidence="7">SDH</shortName>
        <ecNumber evidence="2 7">1.1.1.25</ecNumber>
    </recommendedName>
</protein>
<evidence type="ECO:0000256" key="6">
    <source>
        <dbReference type="ARBA" id="ARBA00023141"/>
    </source>
</evidence>
<feature type="binding site" evidence="7">
    <location>
        <begin position="129"/>
        <end position="133"/>
    </location>
    <ligand>
        <name>NADP(+)</name>
        <dbReference type="ChEBI" id="CHEBI:58349"/>
    </ligand>
</feature>
<feature type="binding site" evidence="7">
    <location>
        <position position="259"/>
    </location>
    <ligand>
        <name>shikimate</name>
        <dbReference type="ChEBI" id="CHEBI:36208"/>
    </ligand>
</feature>
<dbReference type="Pfam" id="PF18317">
    <property type="entry name" value="SDH_C"/>
    <property type="match status" value="1"/>
</dbReference>
<feature type="binding site" evidence="7">
    <location>
        <position position="252"/>
    </location>
    <ligand>
        <name>NADP(+)</name>
        <dbReference type="ChEBI" id="CHEBI:58349"/>
    </ligand>
</feature>
<evidence type="ECO:0000256" key="4">
    <source>
        <dbReference type="ARBA" id="ARBA00022857"/>
    </source>
</evidence>
<comment type="caution">
    <text evidence="7">Lacks conserved residue(s) required for the propagation of feature annotation.</text>
</comment>
<comment type="pathway">
    <text evidence="1 7">Metabolic intermediate biosynthesis; chorismate biosynthesis; chorismate from D-erythrose 4-phosphate and phosphoenolpyruvate: step 4/7.</text>
</comment>
<evidence type="ECO:0000256" key="5">
    <source>
        <dbReference type="ARBA" id="ARBA00023002"/>
    </source>
</evidence>
<dbReference type="GO" id="GO:0005829">
    <property type="term" value="C:cytosol"/>
    <property type="evidence" value="ECO:0007669"/>
    <property type="project" value="TreeGrafter"/>
</dbReference>
<dbReference type="GO" id="GO:0009423">
    <property type="term" value="P:chorismate biosynthetic process"/>
    <property type="evidence" value="ECO:0007669"/>
    <property type="project" value="UniProtKB-UniRule"/>
</dbReference>
<dbReference type="GO" id="GO:0019632">
    <property type="term" value="P:shikimate metabolic process"/>
    <property type="evidence" value="ECO:0007669"/>
    <property type="project" value="InterPro"/>
</dbReference>
<name>A0A0A1ZBU2_PROMR</name>
<evidence type="ECO:0000259" key="9">
    <source>
        <dbReference type="Pfam" id="PF18317"/>
    </source>
</evidence>
<dbReference type="Gene3D" id="3.40.50.720">
    <property type="entry name" value="NAD(P)-binding Rossmann-like Domain"/>
    <property type="match status" value="1"/>
</dbReference>
<feature type="binding site" evidence="7">
    <location>
        <position position="231"/>
    </location>
    <ligand>
        <name>shikimate</name>
        <dbReference type="ChEBI" id="CHEBI:36208"/>
    </ligand>
</feature>
<accession>A0A0A1ZBU2</accession>
<dbReference type="NCBIfam" id="TIGR00507">
    <property type="entry name" value="aroE"/>
    <property type="match status" value="1"/>
</dbReference>
<dbReference type="PANTHER" id="PTHR21089">
    <property type="entry name" value="SHIKIMATE DEHYDROGENASE"/>
    <property type="match status" value="1"/>
</dbReference>
<dbReference type="NCBIfam" id="NF001314">
    <property type="entry name" value="PRK00258.2-2"/>
    <property type="match status" value="1"/>
</dbReference>
<comment type="subunit">
    <text evidence="7">Homodimer.</text>
</comment>
<feature type="domain" description="SDH C-terminal" evidence="9">
    <location>
        <begin position="252"/>
        <end position="283"/>
    </location>
</feature>
<evidence type="ECO:0000256" key="1">
    <source>
        <dbReference type="ARBA" id="ARBA00004871"/>
    </source>
</evidence>
<organism evidence="10 11">
    <name type="scientific">Prochlorococcus marinus str. GP2</name>
    <dbReference type="NCBI Taxonomy" id="59925"/>
    <lineage>
        <taxon>Bacteria</taxon>
        <taxon>Bacillati</taxon>
        <taxon>Cyanobacteriota</taxon>
        <taxon>Cyanophyceae</taxon>
        <taxon>Synechococcales</taxon>
        <taxon>Prochlorococcaceae</taxon>
        <taxon>Prochlorococcus</taxon>
    </lineage>
</organism>
<dbReference type="SUPFAM" id="SSF53223">
    <property type="entry name" value="Aminoacid dehydrogenase-like, N-terminal domain"/>
    <property type="match status" value="1"/>
</dbReference>
<reference evidence="11" key="1">
    <citation type="journal article" date="2014" name="Sci. Data">
        <title>Genomes of diverse isolates of the marine cyanobacterium Prochlorococcus.</title>
        <authorList>
            <person name="Biller S."/>
            <person name="Berube P."/>
            <person name="Thompson J."/>
            <person name="Kelly L."/>
            <person name="Roggensack S."/>
            <person name="Awad L."/>
            <person name="Roache-Johnson K."/>
            <person name="Ding H."/>
            <person name="Giovannoni S.J."/>
            <person name="Moore L.R."/>
            <person name="Chisholm S.W."/>
        </authorList>
    </citation>
    <scope>NUCLEOTIDE SEQUENCE [LARGE SCALE GENOMIC DNA]</scope>
    <source>
        <strain evidence="11">GP2</strain>
    </source>
</reference>
<dbReference type="UniPathway" id="UPA00053">
    <property type="reaction ID" value="UER00087"/>
</dbReference>
<dbReference type="InterPro" id="IPR011342">
    <property type="entry name" value="Shikimate_DH"/>
</dbReference>
<dbReference type="PANTHER" id="PTHR21089:SF1">
    <property type="entry name" value="BIFUNCTIONAL 3-DEHYDROQUINATE DEHYDRATASE_SHIKIMATE DEHYDROGENASE, CHLOROPLASTIC"/>
    <property type="match status" value="1"/>
</dbReference>
<dbReference type="InterPro" id="IPR041121">
    <property type="entry name" value="SDH_C"/>
</dbReference>
<feature type="binding site" evidence="7">
    <location>
        <position position="229"/>
    </location>
    <ligand>
        <name>NADP(+)</name>
        <dbReference type="ChEBI" id="CHEBI:58349"/>
    </ligand>
</feature>
<keyword evidence="5 7" id="KW-0560">Oxidoreductase</keyword>
<dbReference type="InterPro" id="IPR036291">
    <property type="entry name" value="NAD(P)-bd_dom_sf"/>
</dbReference>
<dbReference type="OrthoDB" id="9792692at2"/>
<evidence type="ECO:0000256" key="3">
    <source>
        <dbReference type="ARBA" id="ARBA00022605"/>
    </source>
</evidence>
<feature type="binding site" evidence="7">
    <location>
        <position position="107"/>
    </location>
    <ligand>
        <name>shikimate</name>
        <dbReference type="ChEBI" id="CHEBI:36208"/>
    </ligand>
</feature>
<dbReference type="RefSeq" id="WP_032525210.1">
    <property type="nucleotide sequence ID" value="NZ_CP138934.1"/>
</dbReference>
<dbReference type="GO" id="GO:0004764">
    <property type="term" value="F:shikimate 3-dehydrogenase (NADP+) activity"/>
    <property type="evidence" value="ECO:0007669"/>
    <property type="project" value="UniProtKB-UniRule"/>
</dbReference>
<dbReference type="InterPro" id="IPR013708">
    <property type="entry name" value="Shikimate_DH-bd_N"/>
</dbReference>
<feature type="binding site" evidence="7">
    <location>
        <position position="66"/>
    </location>
    <ligand>
        <name>shikimate</name>
        <dbReference type="ChEBI" id="CHEBI:36208"/>
    </ligand>
</feature>
<dbReference type="SUPFAM" id="SSF51735">
    <property type="entry name" value="NAD(P)-binding Rossmann-fold domains"/>
    <property type="match status" value="1"/>
</dbReference>
<dbReference type="AlphaFoldDB" id="A0A0A1ZBU2"/>
<dbReference type="Proteomes" id="UP000030598">
    <property type="component" value="Unassembled WGS sequence"/>
</dbReference>
<proteinExistence type="inferred from homology"/>
<comment type="similarity">
    <text evidence="7">Belongs to the shikimate dehydrogenase family.</text>
</comment>
<keyword evidence="6 7" id="KW-0057">Aromatic amino acid biosynthesis</keyword>
<keyword evidence="4 7" id="KW-0521">NADP</keyword>
<feature type="binding site" evidence="7">
    <location>
        <begin position="19"/>
        <end position="21"/>
    </location>
    <ligand>
        <name>shikimate</name>
        <dbReference type="ChEBI" id="CHEBI:36208"/>
    </ligand>
</feature>
<evidence type="ECO:0000256" key="2">
    <source>
        <dbReference type="ARBA" id="ARBA00012962"/>
    </source>
</evidence>
<dbReference type="EC" id="1.1.1.25" evidence="2 7"/>
<dbReference type="Pfam" id="PF08501">
    <property type="entry name" value="Shikimate_dh_N"/>
    <property type="match status" value="1"/>
</dbReference>
<dbReference type="InterPro" id="IPR022893">
    <property type="entry name" value="Shikimate_DH_fam"/>
</dbReference>
<dbReference type="GO" id="GO:0050661">
    <property type="term" value="F:NADP binding"/>
    <property type="evidence" value="ECO:0007669"/>
    <property type="project" value="InterPro"/>
</dbReference>
<keyword evidence="3 7" id="KW-0028">Amino-acid biosynthesis</keyword>
<feature type="binding site" evidence="7">
    <location>
        <position position="91"/>
    </location>
    <ligand>
        <name>shikimate</name>
        <dbReference type="ChEBI" id="CHEBI:36208"/>
    </ligand>
</feature>
<dbReference type="Gene3D" id="3.40.50.10860">
    <property type="entry name" value="Leucine Dehydrogenase, chain A, domain 1"/>
    <property type="match status" value="1"/>
</dbReference>